<dbReference type="EMBL" id="CP022521">
    <property type="protein sequence ID" value="ASO23105.1"/>
    <property type="molecule type" value="Genomic_DNA"/>
</dbReference>
<accession>A0A221WBA2</accession>
<reference evidence="2 3" key="1">
    <citation type="submission" date="2017-07" db="EMBL/GenBank/DDBJ databases">
        <title>Complete genome sequence of Actinoalloteichus hoggarensis DSM 45943, type strain of Actinoalloteichus hoggarensis.</title>
        <authorList>
            <person name="Ruckert C."/>
            <person name="Nouioui I."/>
            <person name="Willmese J."/>
            <person name="van Wezel G."/>
            <person name="Klenk H.-P."/>
            <person name="Kalinowski J."/>
            <person name="Zotchev S.B."/>
        </authorList>
    </citation>
    <scope>NUCLEOTIDE SEQUENCE [LARGE SCALE GENOMIC DNA]</scope>
    <source>
        <strain evidence="2 3">DSM 45943</strain>
    </source>
</reference>
<sequence length="59" mass="6186">MYAGIAMTALATGAVLLTVLTGSLRPHAESAERLDEESEARTTADDGSLEAAQRVRLTP</sequence>
<organism evidence="2 3">
    <name type="scientific">Actinoalloteichus hoggarensis</name>
    <dbReference type="NCBI Taxonomy" id="1470176"/>
    <lineage>
        <taxon>Bacteria</taxon>
        <taxon>Bacillati</taxon>
        <taxon>Actinomycetota</taxon>
        <taxon>Actinomycetes</taxon>
        <taxon>Pseudonocardiales</taxon>
        <taxon>Pseudonocardiaceae</taxon>
        <taxon>Actinoalloteichus</taxon>
    </lineage>
</organism>
<name>A0A221WBA2_9PSEU</name>
<keyword evidence="3" id="KW-1185">Reference proteome</keyword>
<dbReference type="Proteomes" id="UP000204221">
    <property type="component" value="Chromosome"/>
</dbReference>
<feature type="compositionally biased region" description="Basic and acidic residues" evidence="1">
    <location>
        <begin position="27"/>
        <end position="44"/>
    </location>
</feature>
<evidence type="ECO:0000313" key="3">
    <source>
        <dbReference type="Proteomes" id="UP000204221"/>
    </source>
</evidence>
<proteinExistence type="predicted"/>
<gene>
    <name evidence="2" type="ORF">AHOG_27540</name>
</gene>
<protein>
    <submittedName>
        <fullName evidence="2">Uncharacterized protein</fullName>
    </submittedName>
</protein>
<feature type="region of interest" description="Disordered" evidence="1">
    <location>
        <begin position="27"/>
        <end position="59"/>
    </location>
</feature>
<dbReference type="KEGG" id="ahg:AHOG_27540"/>
<dbReference type="AlphaFoldDB" id="A0A221WBA2"/>
<evidence type="ECO:0000313" key="2">
    <source>
        <dbReference type="EMBL" id="ASO23105.1"/>
    </source>
</evidence>
<evidence type="ECO:0000256" key="1">
    <source>
        <dbReference type="SAM" id="MobiDB-lite"/>
    </source>
</evidence>